<evidence type="ECO:0000256" key="1">
    <source>
        <dbReference type="SAM" id="Phobius"/>
    </source>
</evidence>
<gene>
    <name evidence="3" type="ORF">ABEB36_001138</name>
</gene>
<feature type="signal peptide" evidence="2">
    <location>
        <begin position="1"/>
        <end position="26"/>
    </location>
</feature>
<dbReference type="Gene3D" id="3.30.1360.180">
    <property type="match status" value="1"/>
</dbReference>
<dbReference type="InterPro" id="IPR002591">
    <property type="entry name" value="Phosphodiest/P_Trfase"/>
</dbReference>
<proteinExistence type="predicted"/>
<dbReference type="Pfam" id="PF01663">
    <property type="entry name" value="Phosphodiest"/>
    <property type="match status" value="1"/>
</dbReference>
<dbReference type="PANTHER" id="PTHR10151:SF120">
    <property type="entry name" value="BIS(5'-ADENOSYL)-TRIPHOSPHATASE"/>
    <property type="match status" value="1"/>
</dbReference>
<keyword evidence="1" id="KW-1133">Transmembrane helix</keyword>
<accession>A0ABD1FH57</accession>
<evidence type="ECO:0008006" key="5">
    <source>
        <dbReference type="Google" id="ProtNLM"/>
    </source>
</evidence>
<feature type="chain" id="PRO_5044866930" description="Ectonucleotide pyrophosphatase/phosphodiesterase family member 5" evidence="2">
    <location>
        <begin position="27"/>
        <end position="487"/>
    </location>
</feature>
<reference evidence="3 4" key="1">
    <citation type="submission" date="2024-05" db="EMBL/GenBank/DDBJ databases">
        <title>Genetic variation in Jamaican populations of the coffee berry borer (Hypothenemus hampei).</title>
        <authorList>
            <person name="Errbii M."/>
            <person name="Myrie A."/>
        </authorList>
    </citation>
    <scope>NUCLEOTIDE SEQUENCE [LARGE SCALE GENOMIC DNA]</scope>
    <source>
        <strain evidence="3">JA-Hopewell-2020-01-JO</strain>
        <tissue evidence="3">Whole body</tissue>
    </source>
</reference>
<keyword evidence="4" id="KW-1185">Reference proteome</keyword>
<dbReference type="CDD" id="cd16018">
    <property type="entry name" value="Enpp"/>
    <property type="match status" value="1"/>
</dbReference>
<dbReference type="GO" id="GO:0016787">
    <property type="term" value="F:hydrolase activity"/>
    <property type="evidence" value="ECO:0007669"/>
    <property type="project" value="UniProtKB-ARBA"/>
</dbReference>
<dbReference type="Proteomes" id="UP001566132">
    <property type="component" value="Unassembled WGS sequence"/>
</dbReference>
<organism evidence="3 4">
    <name type="scientific">Hypothenemus hampei</name>
    <name type="common">Coffee berry borer</name>
    <dbReference type="NCBI Taxonomy" id="57062"/>
    <lineage>
        <taxon>Eukaryota</taxon>
        <taxon>Metazoa</taxon>
        <taxon>Ecdysozoa</taxon>
        <taxon>Arthropoda</taxon>
        <taxon>Hexapoda</taxon>
        <taxon>Insecta</taxon>
        <taxon>Pterygota</taxon>
        <taxon>Neoptera</taxon>
        <taxon>Endopterygota</taxon>
        <taxon>Coleoptera</taxon>
        <taxon>Polyphaga</taxon>
        <taxon>Cucujiformia</taxon>
        <taxon>Curculionidae</taxon>
        <taxon>Scolytinae</taxon>
        <taxon>Hypothenemus</taxon>
    </lineage>
</organism>
<dbReference type="SUPFAM" id="SSF53649">
    <property type="entry name" value="Alkaline phosphatase-like"/>
    <property type="match status" value="1"/>
</dbReference>
<keyword evidence="2" id="KW-0732">Signal</keyword>
<comment type="caution">
    <text evidence="3">The sequence shown here is derived from an EMBL/GenBank/DDBJ whole genome shotgun (WGS) entry which is preliminary data.</text>
</comment>
<dbReference type="InterPro" id="IPR017850">
    <property type="entry name" value="Alkaline_phosphatase_core_sf"/>
</dbReference>
<dbReference type="PANTHER" id="PTHR10151">
    <property type="entry name" value="ECTONUCLEOTIDE PYROPHOSPHATASE/PHOSPHODIESTERASE"/>
    <property type="match status" value="1"/>
</dbReference>
<keyword evidence="1" id="KW-0812">Transmembrane</keyword>
<protein>
    <recommendedName>
        <fullName evidence="5">Ectonucleotide pyrophosphatase/phosphodiesterase family member 5</fullName>
    </recommendedName>
</protein>
<name>A0ABD1FH57_HYPHA</name>
<dbReference type="EMBL" id="JBDJPC010000001">
    <property type="protein sequence ID" value="KAL1517368.1"/>
    <property type="molecule type" value="Genomic_DNA"/>
</dbReference>
<evidence type="ECO:0000313" key="4">
    <source>
        <dbReference type="Proteomes" id="UP001566132"/>
    </source>
</evidence>
<evidence type="ECO:0000256" key="2">
    <source>
        <dbReference type="SAM" id="SignalP"/>
    </source>
</evidence>
<sequence length="487" mass="56066">MFSFIMWLLVLQFFAIFLLFQVNCLSKHPILIVVSYDAFRYNFFESEELPNMEEVRHRGVYADHLINVFPTKTFPNHHTIATGLYTEVHGVIGNSFYDPLLKRIVTISPDMYNYNDNVIPIWRLNEDFEDERYSGSMMWPGGDFFYQNKAITWSMPFHSGSDWYKRIDQALAWIQDPFKPANLVMIYFEEPDTHGHAFGPNSPTVKNLIKKLDNITGYLHQKLKDNDLTDKVNVIHVSDHGMTAVSPPKFVNITQYLTNGTYEWAGASPAIQIIPHDGYEDGIYNALKAESEKHNYKVYKKSEYLTRWHYGNNRRAPPILVMANVGYALDDLIISAPKYALKYNFTLTNQSEFGVHGYDYTDPEMHPYFMAVGPKIKQKVKVNPFHTIDLFNLFCVILDLPPTKNNGTMLPSNEILIQYGYATSTIIMISVGAVVLVLVLISMAVIFTLMLIKRQQNITTTAALNKRFPQTFQNYIEAQHLLDTEEA</sequence>
<keyword evidence="1" id="KW-0472">Membrane</keyword>
<evidence type="ECO:0000313" key="3">
    <source>
        <dbReference type="EMBL" id="KAL1517368.1"/>
    </source>
</evidence>
<feature type="transmembrane region" description="Helical" evidence="1">
    <location>
        <begin position="426"/>
        <end position="452"/>
    </location>
</feature>
<dbReference type="Gene3D" id="3.40.720.10">
    <property type="entry name" value="Alkaline Phosphatase, subunit A"/>
    <property type="match status" value="1"/>
</dbReference>
<dbReference type="AlphaFoldDB" id="A0ABD1FH57"/>